<evidence type="ECO:0000313" key="1">
    <source>
        <dbReference type="EMBL" id="APW65878.1"/>
    </source>
</evidence>
<evidence type="ECO:0000313" key="2">
    <source>
        <dbReference type="Proteomes" id="UP000186074"/>
    </source>
</evidence>
<accession>A0A1P8KMX3</accession>
<dbReference type="RefSeq" id="WP_076086998.1">
    <property type="nucleotide sequence ID" value="NZ_CP019070.1"/>
</dbReference>
<dbReference type="OrthoDB" id="5342921at2"/>
<dbReference type="STRING" id="1850254.LPB137_08420"/>
<name>A0A1P8KMX3_9BACT</name>
<gene>
    <name evidence="1" type="ORF">LPB137_08420</name>
</gene>
<dbReference type="PROSITE" id="PS51257">
    <property type="entry name" value="PROKAR_LIPOPROTEIN"/>
    <property type="match status" value="1"/>
</dbReference>
<organism evidence="1 2">
    <name type="scientific">Poseidonibacter parvus</name>
    <dbReference type="NCBI Taxonomy" id="1850254"/>
    <lineage>
        <taxon>Bacteria</taxon>
        <taxon>Pseudomonadati</taxon>
        <taxon>Campylobacterota</taxon>
        <taxon>Epsilonproteobacteria</taxon>
        <taxon>Campylobacterales</taxon>
        <taxon>Arcobacteraceae</taxon>
        <taxon>Poseidonibacter</taxon>
    </lineage>
</organism>
<sequence length="329" mass="39031">MQNIYKSILFLLFLFLITGCSSKKLTIKSLHPSKIPNEKIHSIYIEDFVNDNLYQSLKIQNKLANKNINGKNVFKVLNNYNKTDARVEGIVDSSLNYYTYYEEEIDYRRCRSYRYEGKKGKKGKRKCMEYHVRLIPCENRVYNVQTNIKVLKDSTSEILFAKTYNRSRSIRECFRHHYYAYHTIPRNKREINTKLADLIASDFLDDISPHYVYFDINMIEELNEKNLIFTDNQSKRFEKVTELMENRNLELSLSELEKLNQEFNYKSYEVLYNMGLIYEANANLFQANKLYKEAKLLVNDLDDLSLINAAVLRTKQNLEEKIKAKSQLP</sequence>
<dbReference type="Proteomes" id="UP000186074">
    <property type="component" value="Chromosome"/>
</dbReference>
<dbReference type="AlphaFoldDB" id="A0A1P8KMX3"/>
<reference evidence="1 2" key="1">
    <citation type="submission" date="2017-01" db="EMBL/GenBank/DDBJ databases">
        <title>Genome sequencing of Arcobacter sp. LPB0137.</title>
        <authorList>
            <person name="Lee G.-W."/>
            <person name="Yi H."/>
        </authorList>
    </citation>
    <scope>NUCLEOTIDE SEQUENCE [LARGE SCALE GENOMIC DNA]</scope>
    <source>
        <strain evidence="1 2">LPB0137</strain>
    </source>
</reference>
<dbReference type="EMBL" id="CP019070">
    <property type="protein sequence ID" value="APW65878.1"/>
    <property type="molecule type" value="Genomic_DNA"/>
</dbReference>
<dbReference type="KEGG" id="alp:LPB137_08420"/>
<proteinExistence type="predicted"/>
<protein>
    <submittedName>
        <fullName evidence="1">Uncharacterized protein</fullName>
    </submittedName>
</protein>
<keyword evidence="2" id="KW-1185">Reference proteome</keyword>